<keyword evidence="3" id="KW-1185">Reference proteome</keyword>
<accession>A0A2K8SSF1</accession>
<dbReference type="Proteomes" id="UP000232003">
    <property type="component" value="Chromosome"/>
</dbReference>
<feature type="region of interest" description="Disordered" evidence="1">
    <location>
        <begin position="1"/>
        <end position="42"/>
    </location>
</feature>
<evidence type="ECO:0000313" key="2">
    <source>
        <dbReference type="EMBL" id="AUB38243.1"/>
    </source>
</evidence>
<feature type="compositionally biased region" description="Basic residues" evidence="1">
    <location>
        <begin position="1"/>
        <end position="23"/>
    </location>
</feature>
<evidence type="ECO:0000256" key="1">
    <source>
        <dbReference type="SAM" id="MobiDB-lite"/>
    </source>
</evidence>
<organism evidence="2 3">
    <name type="scientific">Nostoc flagelliforme CCNUN1</name>
    <dbReference type="NCBI Taxonomy" id="2038116"/>
    <lineage>
        <taxon>Bacteria</taxon>
        <taxon>Bacillati</taxon>
        <taxon>Cyanobacteriota</taxon>
        <taxon>Cyanophyceae</taxon>
        <taxon>Nostocales</taxon>
        <taxon>Nostocaceae</taxon>
        <taxon>Nostoc</taxon>
    </lineage>
</organism>
<gene>
    <name evidence="2" type="ORF">COO91_04208</name>
</gene>
<name>A0A2K8SSF1_9NOSO</name>
<evidence type="ECO:0000313" key="3">
    <source>
        <dbReference type="Proteomes" id="UP000232003"/>
    </source>
</evidence>
<reference evidence="2 3" key="1">
    <citation type="submission" date="2017-11" db="EMBL/GenBank/DDBJ databases">
        <title>Complete genome of a free-living desiccation-tolerant cyanobacterium and its photosynthetic adaptation to extreme terrestrial habitat.</title>
        <authorList>
            <person name="Shang J."/>
        </authorList>
    </citation>
    <scope>NUCLEOTIDE SEQUENCE [LARGE SCALE GENOMIC DNA]</scope>
    <source>
        <strain evidence="2 3">CCNUN1</strain>
    </source>
</reference>
<proteinExistence type="predicted"/>
<dbReference type="KEGG" id="nfl:COO91_04208"/>
<dbReference type="EMBL" id="CP024785">
    <property type="protein sequence ID" value="AUB38243.1"/>
    <property type="molecule type" value="Genomic_DNA"/>
</dbReference>
<protein>
    <submittedName>
        <fullName evidence="2">Uncharacterized protein</fullName>
    </submittedName>
</protein>
<dbReference type="AlphaFoldDB" id="A0A2K8SSF1"/>
<sequence length="42" mass="5103">MRNEPHRRKAASRRVERKGHKERRSQENLTQPHEEMVLVLVI</sequence>